<dbReference type="InterPro" id="IPR001138">
    <property type="entry name" value="Zn2Cys6_DnaBD"/>
</dbReference>
<evidence type="ECO:0000256" key="5">
    <source>
        <dbReference type="ARBA" id="ARBA00023163"/>
    </source>
</evidence>
<reference evidence="8" key="1">
    <citation type="submission" date="2022-09" db="EMBL/GenBank/DDBJ databases">
        <title>Fusarium specimens isolated from Avocado Roots.</title>
        <authorList>
            <person name="Stajich J."/>
            <person name="Roper C."/>
            <person name="Heimlech-Rivalta G."/>
        </authorList>
    </citation>
    <scope>NUCLEOTIDE SEQUENCE</scope>
    <source>
        <strain evidence="8">CF00095</strain>
    </source>
</reference>
<keyword evidence="6" id="KW-0539">Nucleus</keyword>
<keyword evidence="3" id="KW-0805">Transcription regulation</keyword>
<keyword evidence="1" id="KW-0479">Metal-binding</keyword>
<sequence length="383" mass="43056">MGMRNQSTGRRKTKTGCATCRIRKIKCDEAKPFCQRCVKTGRTCDGYESVFRSFVSPAPRSDAKTKVSPEFTTTAPLDATSLNRYFSTKTIFNVDVSCTQEAEQVLQASVTYPSIRHALLCLRTLREDLETGDSPEQQTLSYNYGLEQYSKALSGLASNLSSPSPETLKSALLCCQVLISVEQVRGNFSAMGIHIVRGLNIMREYRARPYLVQGALIPAKHSDLPSLDIFIIKMLAAPCKFTEQPATEAMMMTPPAEITNDRKIAPNMRTGIRRIADSAIQLLDNISFIKSEREAGELLGERQRLLELLEEWHRGFDASESRSVNDCFLTLLHHILRVVLLGSLDYGERFQAENEKIQAIANEINDRLKDYDMRKAIENGRNE</sequence>
<keyword evidence="9" id="KW-1185">Reference proteome</keyword>
<accession>A0ABQ8QY82</accession>
<dbReference type="Gene3D" id="4.10.240.10">
    <property type="entry name" value="Zn(2)-C6 fungal-type DNA-binding domain"/>
    <property type="match status" value="1"/>
</dbReference>
<dbReference type="PANTHER" id="PTHR36206:SF12">
    <property type="entry name" value="ASPERCRYPTIN BIOSYNTHESIS CLUSTER-SPECIFIC TRANSCRIPTION REGULATOR ATNN-RELATED"/>
    <property type="match status" value="1"/>
</dbReference>
<dbReference type="Pfam" id="PF00172">
    <property type="entry name" value="Zn_clus"/>
    <property type="match status" value="1"/>
</dbReference>
<gene>
    <name evidence="8" type="ORF">NW768_011321</name>
</gene>
<comment type="caution">
    <text evidence="8">The sequence shown here is derived from an EMBL/GenBank/DDBJ whole genome shotgun (WGS) entry which is preliminary data.</text>
</comment>
<evidence type="ECO:0000256" key="2">
    <source>
        <dbReference type="ARBA" id="ARBA00022833"/>
    </source>
</evidence>
<proteinExistence type="predicted"/>
<keyword evidence="4" id="KW-0238">DNA-binding</keyword>
<dbReference type="Proteomes" id="UP001152024">
    <property type="component" value="Unassembled WGS sequence"/>
</dbReference>
<dbReference type="CDD" id="cd00067">
    <property type="entry name" value="GAL4"/>
    <property type="match status" value="1"/>
</dbReference>
<organism evidence="8 9">
    <name type="scientific">Fusarium equiseti</name>
    <name type="common">Fusarium scirpi</name>
    <dbReference type="NCBI Taxonomy" id="61235"/>
    <lineage>
        <taxon>Eukaryota</taxon>
        <taxon>Fungi</taxon>
        <taxon>Dikarya</taxon>
        <taxon>Ascomycota</taxon>
        <taxon>Pezizomycotina</taxon>
        <taxon>Sordariomycetes</taxon>
        <taxon>Hypocreomycetidae</taxon>
        <taxon>Hypocreales</taxon>
        <taxon>Nectriaceae</taxon>
        <taxon>Fusarium</taxon>
        <taxon>Fusarium incarnatum-equiseti species complex</taxon>
    </lineage>
</organism>
<feature type="domain" description="Zn(2)-C6 fungal-type" evidence="7">
    <location>
        <begin position="16"/>
        <end position="44"/>
    </location>
</feature>
<dbReference type="PROSITE" id="PS00463">
    <property type="entry name" value="ZN2_CY6_FUNGAL_1"/>
    <property type="match status" value="1"/>
</dbReference>
<name>A0ABQ8QY82_FUSEQ</name>
<evidence type="ECO:0000313" key="9">
    <source>
        <dbReference type="Proteomes" id="UP001152024"/>
    </source>
</evidence>
<evidence type="ECO:0000256" key="6">
    <source>
        <dbReference type="ARBA" id="ARBA00023242"/>
    </source>
</evidence>
<evidence type="ECO:0000259" key="7">
    <source>
        <dbReference type="PROSITE" id="PS50048"/>
    </source>
</evidence>
<keyword evidence="5" id="KW-0804">Transcription</keyword>
<protein>
    <recommendedName>
        <fullName evidence="7">Zn(2)-C6 fungal-type domain-containing protein</fullName>
    </recommendedName>
</protein>
<dbReference type="PROSITE" id="PS50048">
    <property type="entry name" value="ZN2_CY6_FUNGAL_2"/>
    <property type="match status" value="1"/>
</dbReference>
<evidence type="ECO:0000313" key="8">
    <source>
        <dbReference type="EMBL" id="KAJ4114767.1"/>
    </source>
</evidence>
<dbReference type="SUPFAM" id="SSF57701">
    <property type="entry name" value="Zn2/Cys6 DNA-binding domain"/>
    <property type="match status" value="1"/>
</dbReference>
<keyword evidence="2" id="KW-0862">Zinc</keyword>
<evidence type="ECO:0000256" key="1">
    <source>
        <dbReference type="ARBA" id="ARBA00022723"/>
    </source>
</evidence>
<evidence type="ECO:0000256" key="4">
    <source>
        <dbReference type="ARBA" id="ARBA00023125"/>
    </source>
</evidence>
<dbReference type="EMBL" id="JAOQBH010000028">
    <property type="protein sequence ID" value="KAJ4114767.1"/>
    <property type="molecule type" value="Genomic_DNA"/>
</dbReference>
<dbReference type="SMART" id="SM00066">
    <property type="entry name" value="GAL4"/>
    <property type="match status" value="1"/>
</dbReference>
<evidence type="ECO:0000256" key="3">
    <source>
        <dbReference type="ARBA" id="ARBA00023015"/>
    </source>
</evidence>
<dbReference type="InterPro" id="IPR052360">
    <property type="entry name" value="Transcr_Regulatory_Proteins"/>
</dbReference>
<dbReference type="InterPro" id="IPR036864">
    <property type="entry name" value="Zn2-C6_fun-type_DNA-bd_sf"/>
</dbReference>
<dbReference type="PANTHER" id="PTHR36206">
    <property type="entry name" value="ASPERCRYPTIN BIOSYNTHESIS CLUSTER-SPECIFIC TRANSCRIPTION REGULATOR ATNN-RELATED"/>
    <property type="match status" value="1"/>
</dbReference>